<dbReference type="AlphaFoldDB" id="A0A8J6NGN2"/>
<dbReference type="PANTHER" id="PTHR43051:SF1">
    <property type="entry name" value="POLYNUCLEOTIDE ADENYLYLTRANSFERASE FAMILY PROTEIN"/>
    <property type="match status" value="1"/>
</dbReference>
<dbReference type="SUPFAM" id="SSF81891">
    <property type="entry name" value="Poly A polymerase C-terminal region-like"/>
    <property type="match status" value="1"/>
</dbReference>
<evidence type="ECO:0000256" key="4">
    <source>
        <dbReference type="SAM" id="MobiDB-lite"/>
    </source>
</evidence>
<dbReference type="Pfam" id="PF01743">
    <property type="entry name" value="PolyA_pol"/>
    <property type="match status" value="1"/>
</dbReference>
<dbReference type="InterPro" id="IPR032828">
    <property type="entry name" value="PolyA_RNA-bd"/>
</dbReference>
<evidence type="ECO:0000256" key="1">
    <source>
        <dbReference type="ARBA" id="ARBA00022679"/>
    </source>
</evidence>
<keyword evidence="2" id="KW-0547">Nucleotide-binding</keyword>
<evidence type="ECO:0000256" key="2">
    <source>
        <dbReference type="ARBA" id="ARBA00022741"/>
    </source>
</evidence>
<comment type="similarity">
    <text evidence="3">Belongs to the tRNA nucleotidyltransferase/poly(A) polymerase family.</text>
</comment>
<feature type="region of interest" description="Disordered" evidence="4">
    <location>
        <begin position="411"/>
        <end position="445"/>
    </location>
</feature>
<name>A0A8J6NGN2_9BACT</name>
<dbReference type="InterPro" id="IPR052191">
    <property type="entry name" value="tRNA_ntf/polyA_polymerase_I"/>
</dbReference>
<comment type="caution">
    <text evidence="7">The sequence shown here is derived from an EMBL/GenBank/DDBJ whole genome shotgun (WGS) entry which is preliminary data.</text>
</comment>
<feature type="domain" description="tRNA nucleotidyltransferase/poly(A) polymerase RNA and SrmB- binding" evidence="6">
    <location>
        <begin position="202"/>
        <end position="263"/>
    </location>
</feature>
<dbReference type="GO" id="GO:0003723">
    <property type="term" value="F:RNA binding"/>
    <property type="evidence" value="ECO:0007669"/>
    <property type="project" value="UniProtKB-KW"/>
</dbReference>
<dbReference type="Pfam" id="PF12627">
    <property type="entry name" value="PolyA_pol_RNAbd"/>
    <property type="match status" value="1"/>
</dbReference>
<dbReference type="GO" id="GO:0016779">
    <property type="term" value="F:nucleotidyltransferase activity"/>
    <property type="evidence" value="ECO:0007669"/>
    <property type="project" value="InterPro"/>
</dbReference>
<keyword evidence="1 3" id="KW-0808">Transferase</keyword>
<organism evidence="7 8">
    <name type="scientific">Candidatus Desulfobia pelagia</name>
    <dbReference type="NCBI Taxonomy" id="2841692"/>
    <lineage>
        <taxon>Bacteria</taxon>
        <taxon>Pseudomonadati</taxon>
        <taxon>Thermodesulfobacteriota</taxon>
        <taxon>Desulfobulbia</taxon>
        <taxon>Desulfobulbales</taxon>
        <taxon>Desulfobulbaceae</taxon>
        <taxon>Candidatus Desulfobia</taxon>
    </lineage>
</organism>
<sequence length="445" mass="50545">MGTQKKTSSSSEASEAPVIILQEDHLISPQRIDRDALKVLSRLQDAGHTAYLVGGGVRDLYMDKEPKDFDISTSARPGELRKLFRNSRTIGRRFRLVQIFFPGNHIIEVSTFRCRSEYDLEGTDKLLQSNNTFGSQVDDAFRRDLTINALMYDIKDGSILDYTGGVEDLKSRLIRIIGDPDRRITRDPVRMLRAVRHAARSDFSIEEQTWKAIQKHRAKLNLCPVSRIRDELLKDLRGGASRKWVELALDSGLFGELFPFYNDLLLKGKDNLKYRQELVAALAVADRLHEKGNCIPEYMLIGLLLLPWAMYTFPVLANSTDQNRGDAYAMSLTIRKKLDINLLHLNLKKETREQIAGLLSHIPLFASNDGGTWPNWLSKKSYFKERSHFYMMYREAGGGKPVKALIVPRTSAKPKLKKKRGSSGGGRNPVFSRKEQKGGVFGFKR</sequence>
<protein>
    <submittedName>
        <fullName evidence="7">Poly(A) polymerase</fullName>
    </submittedName>
</protein>
<dbReference type="GO" id="GO:0000166">
    <property type="term" value="F:nucleotide binding"/>
    <property type="evidence" value="ECO:0007669"/>
    <property type="project" value="UniProtKB-KW"/>
</dbReference>
<reference evidence="7 8" key="1">
    <citation type="submission" date="2020-08" db="EMBL/GenBank/DDBJ databases">
        <title>Bridging the membrane lipid divide: bacteria of the FCB group superphylum have the potential to synthesize archaeal ether lipids.</title>
        <authorList>
            <person name="Villanueva L."/>
            <person name="Von Meijenfeldt F.A.B."/>
            <person name="Westbye A.B."/>
            <person name="Yadav S."/>
            <person name="Hopmans E.C."/>
            <person name="Dutilh B.E."/>
            <person name="Sinninghe Damste J.S."/>
        </authorList>
    </citation>
    <scope>NUCLEOTIDE SEQUENCE [LARGE SCALE GENOMIC DNA]</scope>
    <source>
        <strain evidence="7">NIOZ-UU47</strain>
    </source>
</reference>
<accession>A0A8J6NGN2</accession>
<dbReference type="InterPro" id="IPR043519">
    <property type="entry name" value="NT_sf"/>
</dbReference>
<dbReference type="InterPro" id="IPR002646">
    <property type="entry name" value="PolA_pol_head_dom"/>
</dbReference>
<dbReference type="Gene3D" id="3.30.460.10">
    <property type="entry name" value="Beta Polymerase, domain 2"/>
    <property type="match status" value="1"/>
</dbReference>
<evidence type="ECO:0000313" key="7">
    <source>
        <dbReference type="EMBL" id="MBC8318838.1"/>
    </source>
</evidence>
<dbReference type="EMBL" id="JACNJZ010000191">
    <property type="protein sequence ID" value="MBC8318838.1"/>
    <property type="molecule type" value="Genomic_DNA"/>
</dbReference>
<dbReference type="GO" id="GO:0006396">
    <property type="term" value="P:RNA processing"/>
    <property type="evidence" value="ECO:0007669"/>
    <property type="project" value="InterPro"/>
</dbReference>
<keyword evidence="3" id="KW-0694">RNA-binding</keyword>
<dbReference type="PANTHER" id="PTHR43051">
    <property type="entry name" value="POLYNUCLEOTIDE ADENYLYLTRANSFERASE FAMILY PROTEIN"/>
    <property type="match status" value="1"/>
</dbReference>
<evidence type="ECO:0000259" key="5">
    <source>
        <dbReference type="Pfam" id="PF01743"/>
    </source>
</evidence>
<evidence type="ECO:0000313" key="8">
    <source>
        <dbReference type="Proteomes" id="UP000614424"/>
    </source>
</evidence>
<proteinExistence type="inferred from homology"/>
<feature type="compositionally biased region" description="Basic residues" evidence="4">
    <location>
        <begin position="412"/>
        <end position="421"/>
    </location>
</feature>
<dbReference type="Proteomes" id="UP000614424">
    <property type="component" value="Unassembled WGS sequence"/>
</dbReference>
<evidence type="ECO:0000256" key="3">
    <source>
        <dbReference type="RuleBase" id="RU003953"/>
    </source>
</evidence>
<gene>
    <name evidence="7" type="ORF">H8E41_13115</name>
</gene>
<dbReference type="CDD" id="cd05398">
    <property type="entry name" value="NT_ClassII-CCAase"/>
    <property type="match status" value="1"/>
</dbReference>
<evidence type="ECO:0000259" key="6">
    <source>
        <dbReference type="Pfam" id="PF12627"/>
    </source>
</evidence>
<dbReference type="SUPFAM" id="SSF81301">
    <property type="entry name" value="Nucleotidyltransferase"/>
    <property type="match status" value="1"/>
</dbReference>
<dbReference type="Gene3D" id="1.10.3090.10">
    <property type="entry name" value="cca-adding enzyme, domain 2"/>
    <property type="match status" value="1"/>
</dbReference>
<feature type="domain" description="Poly A polymerase head" evidence="5">
    <location>
        <begin position="50"/>
        <end position="175"/>
    </location>
</feature>